<evidence type="ECO:0000256" key="1">
    <source>
        <dbReference type="SAM" id="MobiDB-lite"/>
    </source>
</evidence>
<comment type="caution">
    <text evidence="2">The sequence shown here is derived from an EMBL/GenBank/DDBJ whole genome shotgun (WGS) entry which is preliminary data.</text>
</comment>
<evidence type="ECO:0000313" key="2">
    <source>
        <dbReference type="EMBL" id="MPC61827.1"/>
    </source>
</evidence>
<dbReference type="EMBL" id="VSRR010018985">
    <property type="protein sequence ID" value="MPC61827.1"/>
    <property type="molecule type" value="Genomic_DNA"/>
</dbReference>
<gene>
    <name evidence="2" type="ORF">E2C01_055903</name>
</gene>
<evidence type="ECO:0000313" key="3">
    <source>
        <dbReference type="Proteomes" id="UP000324222"/>
    </source>
</evidence>
<organism evidence="2 3">
    <name type="scientific">Portunus trituberculatus</name>
    <name type="common">Swimming crab</name>
    <name type="synonym">Neptunus trituberculatus</name>
    <dbReference type="NCBI Taxonomy" id="210409"/>
    <lineage>
        <taxon>Eukaryota</taxon>
        <taxon>Metazoa</taxon>
        <taxon>Ecdysozoa</taxon>
        <taxon>Arthropoda</taxon>
        <taxon>Crustacea</taxon>
        <taxon>Multicrustacea</taxon>
        <taxon>Malacostraca</taxon>
        <taxon>Eumalacostraca</taxon>
        <taxon>Eucarida</taxon>
        <taxon>Decapoda</taxon>
        <taxon>Pleocyemata</taxon>
        <taxon>Brachyura</taxon>
        <taxon>Eubrachyura</taxon>
        <taxon>Portunoidea</taxon>
        <taxon>Portunidae</taxon>
        <taxon>Portuninae</taxon>
        <taxon>Portunus</taxon>
    </lineage>
</organism>
<feature type="region of interest" description="Disordered" evidence="1">
    <location>
        <begin position="1"/>
        <end position="20"/>
    </location>
</feature>
<protein>
    <submittedName>
        <fullName evidence="2">Uncharacterized protein</fullName>
    </submittedName>
</protein>
<name>A0A5B7GXE1_PORTR</name>
<dbReference type="Proteomes" id="UP000324222">
    <property type="component" value="Unassembled WGS sequence"/>
</dbReference>
<proteinExistence type="predicted"/>
<reference evidence="2 3" key="1">
    <citation type="submission" date="2019-05" db="EMBL/GenBank/DDBJ databases">
        <title>Another draft genome of Portunus trituberculatus and its Hox gene families provides insights of decapod evolution.</title>
        <authorList>
            <person name="Jeong J.-H."/>
            <person name="Song I."/>
            <person name="Kim S."/>
            <person name="Choi T."/>
            <person name="Kim D."/>
            <person name="Ryu S."/>
            <person name="Kim W."/>
        </authorList>
    </citation>
    <scope>NUCLEOTIDE SEQUENCE [LARGE SCALE GENOMIC DNA]</scope>
    <source>
        <tissue evidence="2">Muscle</tissue>
    </source>
</reference>
<accession>A0A5B7GXE1</accession>
<dbReference type="AlphaFoldDB" id="A0A5B7GXE1"/>
<sequence length="83" mass="9502">MVEAQQRHQPAWCRGSTGRQARGTHEFLWSKSQNSKGVPRPGWGVRVWQKLGWWTRFSFLVTCALATPSPRRHNAVSREGASR</sequence>
<keyword evidence="3" id="KW-1185">Reference proteome</keyword>